<organism evidence="1 2">
    <name type="scientific">Tetradesmus obliquus</name>
    <name type="common">Green alga</name>
    <name type="synonym">Acutodesmus obliquus</name>
    <dbReference type="NCBI Taxonomy" id="3088"/>
    <lineage>
        <taxon>Eukaryota</taxon>
        <taxon>Viridiplantae</taxon>
        <taxon>Chlorophyta</taxon>
        <taxon>core chlorophytes</taxon>
        <taxon>Chlorophyceae</taxon>
        <taxon>CS clade</taxon>
        <taxon>Sphaeropleales</taxon>
        <taxon>Scenedesmaceae</taxon>
        <taxon>Tetradesmus</taxon>
    </lineage>
</organism>
<name>A0ABY8TXQ3_TETOB</name>
<protein>
    <recommendedName>
        <fullName evidence="3">Pherophorin domain-containing protein</fullName>
    </recommendedName>
</protein>
<accession>A0ABY8TXQ3</accession>
<dbReference type="Proteomes" id="UP001244341">
    <property type="component" value="Chromosome 4b"/>
</dbReference>
<evidence type="ECO:0000313" key="1">
    <source>
        <dbReference type="EMBL" id="WIA13654.1"/>
    </source>
</evidence>
<keyword evidence="2" id="KW-1185">Reference proteome</keyword>
<gene>
    <name evidence="1" type="ORF">OEZ85_007216</name>
</gene>
<sequence>MRCDTFKPYLDQELRRWDDIVLRFKKLREALTAAAAAPAELRCEVYELSAVVCAAARNMAELLKCLQQLALIHIKGGNEAHTEQVILMRAALLALVLLGCAAAVQSADITEYYKGQGPQQSHYVTHVKGDDGPNGGFYRKPFVVCPDQYALWRPVTSILICQDPNGFVTGMQYFNEHPRLHYDPMTVCMIDSPQGNFANCTYHRLPMDASTGRPATITSIKVAKFNHMDDWRTVYMFLGFSLPEGGGIEVGTLNPAFLGELKIYQWYQKHIPGKICGLNGFYSYGIMCDKKTGYLEFVKPCFSCSKKPSAPKAEKYKYTKVFQTIPVPEGYLPGKNYPGDKASSSSSKGGKVSSFEFDPTFAKFVGAL</sequence>
<evidence type="ECO:0008006" key="3">
    <source>
        <dbReference type="Google" id="ProtNLM"/>
    </source>
</evidence>
<reference evidence="1 2" key="1">
    <citation type="submission" date="2023-05" db="EMBL/GenBank/DDBJ databases">
        <title>A 100% complete, gapless, phased diploid assembly of the Scenedesmus obliquus UTEX 3031 genome.</title>
        <authorList>
            <person name="Biondi T.C."/>
            <person name="Hanschen E.R."/>
            <person name="Kwon T."/>
            <person name="Eng W."/>
            <person name="Kruse C.P.S."/>
            <person name="Koehler S.I."/>
            <person name="Kunde Y."/>
            <person name="Gleasner C.D."/>
            <person name="You Mak K.T."/>
            <person name="Polle J."/>
            <person name="Hovde B.T."/>
            <person name="Starkenburg S.R."/>
        </authorList>
    </citation>
    <scope>NUCLEOTIDE SEQUENCE [LARGE SCALE GENOMIC DNA]</scope>
    <source>
        <strain evidence="1 2">DOE0152z</strain>
    </source>
</reference>
<proteinExistence type="predicted"/>
<evidence type="ECO:0000313" key="2">
    <source>
        <dbReference type="Proteomes" id="UP001244341"/>
    </source>
</evidence>
<dbReference type="EMBL" id="CP126211">
    <property type="protein sequence ID" value="WIA13654.1"/>
    <property type="molecule type" value="Genomic_DNA"/>
</dbReference>